<dbReference type="GeneID" id="19460667"/>
<evidence type="ECO:0000256" key="10">
    <source>
        <dbReference type="ARBA" id="ARBA00022776"/>
    </source>
</evidence>
<evidence type="ECO:0000256" key="1">
    <source>
        <dbReference type="ARBA" id="ARBA00004123"/>
    </source>
</evidence>
<keyword evidence="12" id="KW-0206">Cytoskeleton</keyword>
<sequence length="111" mass="12039">MSTASRNAGASTSGAQAGVGEKSLFEQQRELLLKEIGVSFEHVLHNINKLNRSLEGVIAVGNEFSSVEALWSSFENVMAKYPDAEAEKNTSEEARDTAEGDEETVLPEHKS</sequence>
<keyword evidence="19" id="KW-1185">Reference proteome</keyword>
<comment type="similarity">
    <text evidence="4">Belongs to the DASH complex DAD1 family.</text>
</comment>
<dbReference type="GO" id="GO:0051301">
    <property type="term" value="P:cell division"/>
    <property type="evidence" value="ECO:0007669"/>
    <property type="project" value="UniProtKB-KW"/>
</dbReference>
<dbReference type="PANTHER" id="PTHR28025:SF1">
    <property type="entry name" value="DASH COMPLEX SUBUNIT DAD1"/>
    <property type="match status" value="1"/>
</dbReference>
<evidence type="ECO:0000256" key="11">
    <source>
        <dbReference type="ARBA" id="ARBA00022838"/>
    </source>
</evidence>
<evidence type="ECO:0000256" key="6">
    <source>
        <dbReference type="ARBA" id="ARBA00022454"/>
    </source>
</evidence>
<evidence type="ECO:0000256" key="16">
    <source>
        <dbReference type="ARBA" id="ARBA00030566"/>
    </source>
</evidence>
<evidence type="ECO:0000313" key="19">
    <source>
        <dbReference type="Proteomes" id="UP000016922"/>
    </source>
</evidence>
<evidence type="ECO:0000256" key="7">
    <source>
        <dbReference type="ARBA" id="ARBA00022490"/>
    </source>
</evidence>
<keyword evidence="10" id="KW-0498">Mitosis</keyword>
<evidence type="ECO:0000256" key="13">
    <source>
        <dbReference type="ARBA" id="ARBA00023242"/>
    </source>
</evidence>
<dbReference type="InterPro" id="IPR013958">
    <property type="entry name" value="DASH_Dad1"/>
</dbReference>
<comment type="subcellular location">
    <subcellularLocation>
        <location evidence="3">Chromosome</location>
        <location evidence="3">Centromere</location>
        <location evidence="3">Kinetochore</location>
    </subcellularLocation>
    <subcellularLocation>
        <location evidence="2">Cytoplasm</location>
        <location evidence="2">Cytoskeleton</location>
        <location evidence="2">Spindle</location>
    </subcellularLocation>
    <subcellularLocation>
        <location evidence="1">Nucleus</location>
    </subcellularLocation>
</comment>
<evidence type="ECO:0000256" key="8">
    <source>
        <dbReference type="ARBA" id="ARBA00022618"/>
    </source>
</evidence>
<organism evidence="18 19">
    <name type="scientific">Glarea lozoyensis (strain ATCC 20868 / MF5171)</name>
    <dbReference type="NCBI Taxonomy" id="1116229"/>
    <lineage>
        <taxon>Eukaryota</taxon>
        <taxon>Fungi</taxon>
        <taxon>Dikarya</taxon>
        <taxon>Ascomycota</taxon>
        <taxon>Pezizomycotina</taxon>
        <taxon>Leotiomycetes</taxon>
        <taxon>Helotiales</taxon>
        <taxon>Helotiaceae</taxon>
        <taxon>Glarea</taxon>
    </lineage>
</organism>
<keyword evidence="6" id="KW-0158">Chromosome</keyword>
<evidence type="ECO:0000256" key="17">
    <source>
        <dbReference type="SAM" id="MobiDB-lite"/>
    </source>
</evidence>
<dbReference type="HOGENOM" id="CLU_142427_1_0_1"/>
<dbReference type="GO" id="GO:0072686">
    <property type="term" value="C:mitotic spindle"/>
    <property type="evidence" value="ECO:0007669"/>
    <property type="project" value="InterPro"/>
</dbReference>
<dbReference type="RefSeq" id="XP_008087016.1">
    <property type="nucleotide sequence ID" value="XM_008088825.1"/>
</dbReference>
<evidence type="ECO:0000256" key="3">
    <source>
        <dbReference type="ARBA" id="ARBA00004629"/>
    </source>
</evidence>
<dbReference type="GO" id="GO:0044732">
    <property type="term" value="C:mitotic spindle pole body"/>
    <property type="evidence" value="ECO:0007669"/>
    <property type="project" value="TreeGrafter"/>
</dbReference>
<dbReference type="GO" id="GO:0042729">
    <property type="term" value="C:DASH complex"/>
    <property type="evidence" value="ECO:0007669"/>
    <property type="project" value="InterPro"/>
</dbReference>
<proteinExistence type="inferred from homology"/>
<evidence type="ECO:0000256" key="4">
    <source>
        <dbReference type="ARBA" id="ARBA00010146"/>
    </source>
</evidence>
<evidence type="ECO:0000256" key="12">
    <source>
        <dbReference type="ARBA" id="ARBA00023212"/>
    </source>
</evidence>
<dbReference type="AlphaFoldDB" id="S3CGT0"/>
<dbReference type="GO" id="GO:0051010">
    <property type="term" value="F:microtubule plus-end binding"/>
    <property type="evidence" value="ECO:0007669"/>
    <property type="project" value="TreeGrafter"/>
</dbReference>
<evidence type="ECO:0000313" key="18">
    <source>
        <dbReference type="EMBL" id="EPE25697.1"/>
    </source>
</evidence>
<evidence type="ECO:0000256" key="14">
    <source>
        <dbReference type="ARBA" id="ARBA00023306"/>
    </source>
</evidence>
<dbReference type="OrthoDB" id="5566853at2759"/>
<evidence type="ECO:0000256" key="2">
    <source>
        <dbReference type="ARBA" id="ARBA00004186"/>
    </source>
</evidence>
<evidence type="ECO:0000256" key="9">
    <source>
        <dbReference type="ARBA" id="ARBA00022701"/>
    </source>
</evidence>
<feature type="region of interest" description="Disordered" evidence="17">
    <location>
        <begin position="1"/>
        <end position="21"/>
    </location>
</feature>
<keyword evidence="8" id="KW-0132">Cell division</keyword>
<reference evidence="18 19" key="1">
    <citation type="journal article" date="2013" name="BMC Genomics">
        <title>Genomics-driven discovery of the pneumocandin biosynthetic gene cluster in the fungus Glarea lozoyensis.</title>
        <authorList>
            <person name="Chen L."/>
            <person name="Yue Q."/>
            <person name="Zhang X."/>
            <person name="Xiang M."/>
            <person name="Wang C."/>
            <person name="Li S."/>
            <person name="Che Y."/>
            <person name="Ortiz-Lopez F.J."/>
            <person name="Bills G.F."/>
            <person name="Liu X."/>
            <person name="An Z."/>
        </authorList>
    </citation>
    <scope>NUCLEOTIDE SEQUENCE [LARGE SCALE GENOMIC DNA]</scope>
    <source>
        <strain evidence="19">ATCC 20868 / MF5171</strain>
    </source>
</reference>
<dbReference type="EMBL" id="KE145371">
    <property type="protein sequence ID" value="EPE25697.1"/>
    <property type="molecule type" value="Genomic_DNA"/>
</dbReference>
<dbReference type="STRING" id="1116229.S3CGT0"/>
<keyword evidence="14" id="KW-0131">Cell cycle</keyword>
<name>S3CGT0_GLAL2</name>
<evidence type="ECO:0000256" key="15">
    <source>
        <dbReference type="ARBA" id="ARBA00023328"/>
    </source>
</evidence>
<evidence type="ECO:0000256" key="5">
    <source>
        <dbReference type="ARBA" id="ARBA00020261"/>
    </source>
</evidence>
<dbReference type="KEGG" id="glz:GLAREA_01609"/>
<dbReference type="Pfam" id="PF08649">
    <property type="entry name" value="DASH_Dad1"/>
    <property type="match status" value="1"/>
</dbReference>
<feature type="compositionally biased region" description="Basic and acidic residues" evidence="17">
    <location>
        <begin position="82"/>
        <end position="98"/>
    </location>
</feature>
<dbReference type="OMA" id="DEYGERC"/>
<gene>
    <name evidence="18" type="ORF">GLAREA_01609</name>
</gene>
<dbReference type="PANTHER" id="PTHR28025">
    <property type="entry name" value="DASH COMPLEX SUBUNIT DAD1"/>
    <property type="match status" value="1"/>
</dbReference>
<protein>
    <recommendedName>
        <fullName evidence="5">DASH complex subunit DAD1</fullName>
    </recommendedName>
    <alternativeName>
        <fullName evidence="16">Outer kinetochore protein DAD1</fullName>
    </alternativeName>
</protein>
<dbReference type="Proteomes" id="UP000016922">
    <property type="component" value="Unassembled WGS sequence"/>
</dbReference>
<dbReference type="GO" id="GO:0005876">
    <property type="term" value="C:spindle microtubule"/>
    <property type="evidence" value="ECO:0007669"/>
    <property type="project" value="TreeGrafter"/>
</dbReference>
<feature type="region of interest" description="Disordered" evidence="17">
    <location>
        <begin position="82"/>
        <end position="111"/>
    </location>
</feature>
<keyword evidence="9" id="KW-0493">Microtubule</keyword>
<keyword evidence="11" id="KW-0995">Kinetochore</keyword>
<keyword evidence="13" id="KW-0539">Nucleus</keyword>
<keyword evidence="15" id="KW-0137">Centromere</keyword>
<keyword evidence="7" id="KW-0963">Cytoplasm</keyword>
<accession>S3CGT0</accession>
<feature type="compositionally biased region" description="Polar residues" evidence="17">
    <location>
        <begin position="1"/>
        <end position="15"/>
    </location>
</feature>